<gene>
    <name evidence="7" type="ORF">CE91St16_26760</name>
    <name evidence="8" type="ORF">F2A26_01415</name>
    <name evidence="9" type="ORF">RVH17_10090</name>
</gene>
<dbReference type="NCBIfam" id="TIGR02937">
    <property type="entry name" value="sigma70-ECF"/>
    <property type="match status" value="1"/>
</dbReference>
<organism evidence="7 11">
    <name type="scientific">Alistipes finegoldii</name>
    <dbReference type="NCBI Taxonomy" id="214856"/>
    <lineage>
        <taxon>Bacteria</taxon>
        <taxon>Pseudomonadati</taxon>
        <taxon>Bacteroidota</taxon>
        <taxon>Bacteroidia</taxon>
        <taxon>Bacteroidales</taxon>
        <taxon>Rikenellaceae</taxon>
        <taxon>Alistipes</taxon>
    </lineage>
</organism>
<dbReference type="PANTHER" id="PTHR43133:SF46">
    <property type="entry name" value="RNA POLYMERASE SIGMA-70 FACTOR ECF SUBFAMILY"/>
    <property type="match status" value="1"/>
</dbReference>
<dbReference type="GO" id="GO:0016987">
    <property type="term" value="F:sigma factor activity"/>
    <property type="evidence" value="ECO:0007669"/>
    <property type="project" value="UniProtKB-KW"/>
</dbReference>
<evidence type="ECO:0000256" key="4">
    <source>
        <dbReference type="ARBA" id="ARBA00023163"/>
    </source>
</evidence>
<keyword evidence="2" id="KW-0805">Transcription regulation</keyword>
<dbReference type="InterPro" id="IPR039425">
    <property type="entry name" value="RNA_pol_sigma-70-like"/>
</dbReference>
<dbReference type="Gene3D" id="1.10.10.10">
    <property type="entry name" value="Winged helix-like DNA-binding domain superfamily/Winged helix DNA-binding domain"/>
    <property type="match status" value="1"/>
</dbReference>
<dbReference type="GO" id="GO:0000428">
    <property type="term" value="C:DNA-directed RNA polymerase complex"/>
    <property type="evidence" value="ECO:0007669"/>
    <property type="project" value="UniProtKB-KW"/>
</dbReference>
<dbReference type="EMBL" id="BQOL01000002">
    <property type="protein sequence ID" value="GKI19768.1"/>
    <property type="molecule type" value="Genomic_DNA"/>
</dbReference>
<keyword evidence="10" id="KW-1185">Reference proteome</keyword>
<dbReference type="InterPro" id="IPR007627">
    <property type="entry name" value="RNA_pol_sigma70_r2"/>
</dbReference>
<reference evidence="7" key="2">
    <citation type="submission" date="2022-01" db="EMBL/GenBank/DDBJ databases">
        <title>Novel bile acid biosynthetic pathways are enriched in the microbiome of centenarians.</title>
        <authorList>
            <person name="Sato Y."/>
            <person name="Atarashi K."/>
            <person name="Plichta R.D."/>
            <person name="Arai Y."/>
            <person name="Sasajima S."/>
            <person name="Kearney M.S."/>
            <person name="Suda W."/>
            <person name="Takeshita K."/>
            <person name="Sasaki T."/>
            <person name="Okamoto S."/>
            <person name="Skelly N.A."/>
            <person name="Okamura Y."/>
            <person name="Vlamakis H."/>
            <person name="Li Y."/>
            <person name="Tanoue T."/>
            <person name="Takei H."/>
            <person name="Nittono H."/>
            <person name="Narushima S."/>
            <person name="Irie J."/>
            <person name="Itoh H."/>
            <person name="Moriya K."/>
            <person name="Sugiura Y."/>
            <person name="Suematsu M."/>
            <person name="Moritoki N."/>
            <person name="Shibata S."/>
            <person name="Littman R.D."/>
            <person name="Fischbach A.M."/>
            <person name="Uwamino Y."/>
            <person name="Inoue T."/>
            <person name="Honda A."/>
            <person name="Hattori M."/>
            <person name="Murai T."/>
            <person name="Xavier J.R."/>
            <person name="Hirose N."/>
            <person name="Honda K."/>
        </authorList>
    </citation>
    <scope>NUCLEOTIDE SEQUENCE</scope>
    <source>
        <strain evidence="7">CE91-St16</strain>
    </source>
</reference>
<keyword evidence="3" id="KW-0731">Sigma factor</keyword>
<dbReference type="InterPro" id="IPR036388">
    <property type="entry name" value="WH-like_DNA-bd_sf"/>
</dbReference>
<dbReference type="SUPFAM" id="SSF88946">
    <property type="entry name" value="Sigma2 domain of RNA polymerase sigma factors"/>
    <property type="match status" value="1"/>
</dbReference>
<dbReference type="Pfam" id="PF08281">
    <property type="entry name" value="Sigma70_r4_2"/>
    <property type="match status" value="1"/>
</dbReference>
<dbReference type="InterPro" id="IPR013325">
    <property type="entry name" value="RNA_pol_sigma_r2"/>
</dbReference>
<evidence type="ECO:0000256" key="2">
    <source>
        <dbReference type="ARBA" id="ARBA00023015"/>
    </source>
</evidence>
<dbReference type="SUPFAM" id="SSF88659">
    <property type="entry name" value="Sigma3 and sigma4 domains of RNA polymerase sigma factors"/>
    <property type="match status" value="1"/>
</dbReference>
<dbReference type="Gene3D" id="1.10.1740.10">
    <property type="match status" value="1"/>
</dbReference>
<dbReference type="PANTHER" id="PTHR43133">
    <property type="entry name" value="RNA POLYMERASE ECF-TYPE SIGMA FACTO"/>
    <property type="match status" value="1"/>
</dbReference>
<dbReference type="Proteomes" id="UP000324870">
    <property type="component" value="Unassembled WGS sequence"/>
</dbReference>
<dbReference type="GO" id="GO:0006352">
    <property type="term" value="P:DNA-templated transcription initiation"/>
    <property type="evidence" value="ECO:0007669"/>
    <property type="project" value="InterPro"/>
</dbReference>
<dbReference type="Proteomes" id="UP001055105">
    <property type="component" value="Unassembled WGS sequence"/>
</dbReference>
<keyword evidence="4" id="KW-0804">Transcription</keyword>
<dbReference type="InterPro" id="IPR014327">
    <property type="entry name" value="RNA_pol_sigma70_bacteroid"/>
</dbReference>
<evidence type="ECO:0000313" key="7">
    <source>
        <dbReference type="EMBL" id="GKI19768.1"/>
    </source>
</evidence>
<evidence type="ECO:0000259" key="5">
    <source>
        <dbReference type="Pfam" id="PF04542"/>
    </source>
</evidence>
<feature type="domain" description="RNA polymerase sigma factor 70 region 4 type 2" evidence="6">
    <location>
        <begin position="138"/>
        <end position="190"/>
    </location>
</feature>
<feature type="domain" description="RNA polymerase sigma-70 region 2" evidence="5">
    <location>
        <begin position="34"/>
        <end position="102"/>
    </location>
</feature>
<dbReference type="EMBL" id="VVND01000001">
    <property type="protein sequence ID" value="KAA3160972.1"/>
    <property type="molecule type" value="Genomic_DNA"/>
</dbReference>
<dbReference type="NCBIfam" id="TIGR02985">
    <property type="entry name" value="Sig70_bacteroi1"/>
    <property type="match status" value="1"/>
</dbReference>
<protein>
    <submittedName>
        <fullName evidence="7 8">RNA polymerase sigma-70 factor</fullName>
    </submittedName>
</protein>
<evidence type="ECO:0000259" key="6">
    <source>
        <dbReference type="Pfam" id="PF08281"/>
    </source>
</evidence>
<dbReference type="InterPro" id="IPR013324">
    <property type="entry name" value="RNA_pol_sigma_r3/r4-like"/>
</dbReference>
<dbReference type="RefSeq" id="WP_130062503.1">
    <property type="nucleotide sequence ID" value="NZ_AP025581.1"/>
</dbReference>
<comment type="caution">
    <text evidence="7">The sequence shown here is derived from an EMBL/GenBank/DDBJ whole genome shotgun (WGS) entry which is preliminary data.</text>
</comment>
<comment type="similarity">
    <text evidence="1">Belongs to the sigma-70 factor family. ECF subfamily.</text>
</comment>
<dbReference type="EMBL" id="JAWDES010000005">
    <property type="protein sequence ID" value="MDU0260452.1"/>
    <property type="molecule type" value="Genomic_DNA"/>
</dbReference>
<dbReference type="GeneID" id="79838377"/>
<dbReference type="InterPro" id="IPR013249">
    <property type="entry name" value="RNA_pol_sigma70_r4_t2"/>
</dbReference>
<sequence>MKESVYKSFVSGDPHEEELLRQLIRGDIAGYEVLFHKYYPTFFAFIKGMTKETVVAEDITQNIFMKVWLNRERLDAAKSIRNYLFVLAKHEIYNYFRTKSRTFTTLKEAIAQAESKGGGIQPPRNEIEEKLDLAETAEQVETIVGKMPPQRQQIFRMSRFEHMPSREIAEQLNLSVRTVDKHLELALKELRKYLNIIPAIIVFLDILP</sequence>
<dbReference type="Proteomes" id="UP001181347">
    <property type="component" value="Unassembled WGS sequence"/>
</dbReference>
<dbReference type="GO" id="GO:0003677">
    <property type="term" value="F:DNA binding"/>
    <property type="evidence" value="ECO:0007669"/>
    <property type="project" value="InterPro"/>
</dbReference>
<keyword evidence="7" id="KW-0240">DNA-directed RNA polymerase</keyword>
<evidence type="ECO:0000313" key="11">
    <source>
        <dbReference type="Proteomes" id="UP001055105"/>
    </source>
</evidence>
<reference evidence="8 10" key="1">
    <citation type="journal article" date="2019" name="Nat. Med.">
        <title>A library of human gut bacterial isolates paired with longitudinal multiomics data enables mechanistic microbiome research.</title>
        <authorList>
            <person name="Poyet M."/>
            <person name="Groussin M."/>
            <person name="Gibbons S.M."/>
            <person name="Avila-Pacheco J."/>
            <person name="Jiang X."/>
            <person name="Kearney S.M."/>
            <person name="Perrotta A.R."/>
            <person name="Berdy B."/>
            <person name="Zhao S."/>
            <person name="Lieberman T.D."/>
            <person name="Swanson P.K."/>
            <person name="Smith M."/>
            <person name="Roesemann S."/>
            <person name="Alexander J.E."/>
            <person name="Rich S.A."/>
            <person name="Livny J."/>
            <person name="Vlamakis H."/>
            <person name="Clish C."/>
            <person name="Bullock K."/>
            <person name="Deik A."/>
            <person name="Scott J."/>
            <person name="Pierce K.A."/>
            <person name="Xavier R.J."/>
            <person name="Alm E.J."/>
        </authorList>
    </citation>
    <scope>NUCLEOTIDE SEQUENCE [LARGE SCALE GENOMIC DNA]</scope>
    <source>
        <strain evidence="8 10">BIOML-A1</strain>
    </source>
</reference>
<dbReference type="InterPro" id="IPR014284">
    <property type="entry name" value="RNA_pol_sigma-70_dom"/>
</dbReference>
<accession>A0A5B5VVA7</accession>
<evidence type="ECO:0000256" key="3">
    <source>
        <dbReference type="ARBA" id="ARBA00023082"/>
    </source>
</evidence>
<proteinExistence type="inferred from homology"/>
<evidence type="ECO:0000313" key="9">
    <source>
        <dbReference type="EMBL" id="MDU0260452.1"/>
    </source>
</evidence>
<evidence type="ECO:0000256" key="1">
    <source>
        <dbReference type="ARBA" id="ARBA00010641"/>
    </source>
</evidence>
<reference evidence="9" key="3">
    <citation type="submission" date="2023-10" db="EMBL/GenBank/DDBJ databases">
        <title>Genome Sequence of the Bacteria from From Gut Wall in Crohn's Disease.</title>
        <authorList>
            <person name="Rodriguez-Palacios A."/>
        </authorList>
    </citation>
    <scope>NUCLEOTIDE SEQUENCE</scope>
    <source>
        <strain evidence="9">CavFT-hAR58</strain>
    </source>
</reference>
<evidence type="ECO:0000313" key="8">
    <source>
        <dbReference type="EMBL" id="KAA3160972.1"/>
    </source>
</evidence>
<name>A0A5B5VVA7_9BACT</name>
<evidence type="ECO:0000313" key="10">
    <source>
        <dbReference type="Proteomes" id="UP000324870"/>
    </source>
</evidence>
<dbReference type="AlphaFoldDB" id="A0A5B5VVA7"/>
<dbReference type="Pfam" id="PF04542">
    <property type="entry name" value="Sigma70_r2"/>
    <property type="match status" value="1"/>
</dbReference>